<dbReference type="RefSeq" id="WP_191004934.1">
    <property type="nucleotide sequence ID" value="NZ_JACXAD010000008.1"/>
</dbReference>
<dbReference type="EMBL" id="JACXAD010000008">
    <property type="protein sequence ID" value="MBD2768120.1"/>
    <property type="molecule type" value="Genomic_DNA"/>
</dbReference>
<keyword evidence="3" id="KW-1185">Reference proteome</keyword>
<comment type="caution">
    <text evidence="2">The sequence shown here is derived from an EMBL/GenBank/DDBJ whole genome shotgun (WGS) entry which is preliminary data.</text>
</comment>
<reference evidence="2" key="1">
    <citation type="submission" date="2020-09" db="EMBL/GenBank/DDBJ databases">
        <authorList>
            <person name="Kim M.K."/>
        </authorList>
    </citation>
    <scope>NUCLEOTIDE SEQUENCE</scope>
    <source>
        <strain evidence="2">BT664</strain>
    </source>
</reference>
<feature type="signal peptide" evidence="1">
    <location>
        <begin position="1"/>
        <end position="20"/>
    </location>
</feature>
<proteinExistence type="predicted"/>
<evidence type="ECO:0000313" key="3">
    <source>
        <dbReference type="Proteomes" id="UP000612233"/>
    </source>
</evidence>
<accession>A0A927BD68</accession>
<dbReference type="InterPro" id="IPR021314">
    <property type="entry name" value="DUF2911"/>
</dbReference>
<sequence>MKHFCSFLTAGLLLASTAQAQTKLTVPPLSPATHIHQNFSTSYIDLTYSRPSLRGRVAFGGLVPHGTVWRTGANTITKVRFGEEVKINGQTVPAGAYALLTIPDAKEWTFILNRDTAQWGTYEYKQALDVLRVQAKPTKLATPVETMALSVENLKPASADLVLSWDRTQVVLPITADPDRIVMGQIQEAMKGEKKPYITAAQYYYNTGKDLTPALGWLEEFIKAYPESGYYGYYWKAKLLQKQGKNQQAAEAANKSMELVKADKNEVSKAEYIRLNQEVLAAVGAKK</sequence>
<protein>
    <submittedName>
        <fullName evidence="2">DUF2911 domain-containing protein</fullName>
    </submittedName>
</protein>
<evidence type="ECO:0000313" key="2">
    <source>
        <dbReference type="EMBL" id="MBD2768120.1"/>
    </source>
</evidence>
<dbReference type="SUPFAM" id="SSF48452">
    <property type="entry name" value="TPR-like"/>
    <property type="match status" value="1"/>
</dbReference>
<organism evidence="2 3">
    <name type="scientific">Hymenobacter montanus</name>
    <dbReference type="NCBI Taxonomy" id="2771359"/>
    <lineage>
        <taxon>Bacteria</taxon>
        <taxon>Pseudomonadati</taxon>
        <taxon>Bacteroidota</taxon>
        <taxon>Cytophagia</taxon>
        <taxon>Cytophagales</taxon>
        <taxon>Hymenobacteraceae</taxon>
        <taxon>Hymenobacter</taxon>
    </lineage>
</organism>
<dbReference type="InterPro" id="IPR011990">
    <property type="entry name" value="TPR-like_helical_dom_sf"/>
</dbReference>
<dbReference type="AlphaFoldDB" id="A0A927BD68"/>
<keyword evidence="1" id="KW-0732">Signal</keyword>
<evidence type="ECO:0000256" key="1">
    <source>
        <dbReference type="SAM" id="SignalP"/>
    </source>
</evidence>
<dbReference type="Pfam" id="PF11138">
    <property type="entry name" value="DUF2911"/>
    <property type="match status" value="1"/>
</dbReference>
<dbReference type="Gene3D" id="1.25.40.1040">
    <property type="match status" value="1"/>
</dbReference>
<dbReference type="Proteomes" id="UP000612233">
    <property type="component" value="Unassembled WGS sequence"/>
</dbReference>
<gene>
    <name evidence="2" type="ORF">IC235_09480</name>
</gene>
<name>A0A927BD68_9BACT</name>
<feature type="chain" id="PRO_5036743456" evidence="1">
    <location>
        <begin position="21"/>
        <end position="287"/>
    </location>
</feature>